<dbReference type="AlphaFoldDB" id="A0A0F6B0P3"/>
<dbReference type="EMBL" id="CP001363">
    <property type="protein sequence ID" value="ACY88070.1"/>
    <property type="molecule type" value="Genomic_DNA"/>
</dbReference>
<dbReference type="KEGG" id="seo:STM14_1591"/>
<evidence type="ECO:0000313" key="2">
    <source>
        <dbReference type="Proteomes" id="UP000002695"/>
    </source>
</evidence>
<sequence length="68" mass="7922">MFISVLCKPGIHQNIFQAAPRHKKSFGKFSNAATCCFKHRLARQTLLFQRRRVSFNRVKIHFFNVEGG</sequence>
<protein>
    <submittedName>
        <fullName evidence="1">Uncharacterized protein</fullName>
    </submittedName>
</protein>
<accession>A0A0F6B0P3</accession>
<evidence type="ECO:0000313" key="1">
    <source>
        <dbReference type="EMBL" id="ACY88070.1"/>
    </source>
</evidence>
<keyword evidence="2" id="KW-1185">Reference proteome</keyword>
<organism evidence="1 2">
    <name type="scientific">Salmonella typhimurium (strain 14028s / SGSC 2262)</name>
    <dbReference type="NCBI Taxonomy" id="588858"/>
    <lineage>
        <taxon>Bacteria</taxon>
        <taxon>Pseudomonadati</taxon>
        <taxon>Pseudomonadota</taxon>
        <taxon>Gammaproteobacteria</taxon>
        <taxon>Enterobacterales</taxon>
        <taxon>Enterobacteriaceae</taxon>
        <taxon>Salmonella</taxon>
    </lineage>
</organism>
<dbReference type="Proteomes" id="UP000002695">
    <property type="component" value="Chromosome"/>
</dbReference>
<name>A0A0F6B0P3_SALT1</name>
<gene>
    <name evidence="1" type="ordered locus">STM14_1591</name>
</gene>
<reference evidence="1 2" key="1">
    <citation type="journal article" date="2010" name="J. Bacteriol.">
        <title>Short-term signatures of evolutionary change in the Salmonella enterica serovar typhimurium 14028 genome.</title>
        <authorList>
            <person name="Jarvik T."/>
            <person name="Smillie C."/>
            <person name="Groisman E.A."/>
            <person name="Ochman H."/>
        </authorList>
    </citation>
    <scope>NUCLEOTIDE SEQUENCE [LARGE SCALE GENOMIC DNA]</scope>
    <source>
        <strain evidence="2">14028s / SGSC 2262</strain>
    </source>
</reference>
<dbReference type="HOGENOM" id="CLU_2791558_0_0_6"/>
<proteinExistence type="predicted"/>